<dbReference type="GO" id="GO:0010181">
    <property type="term" value="F:FMN binding"/>
    <property type="evidence" value="ECO:0007669"/>
    <property type="project" value="InterPro"/>
</dbReference>
<keyword evidence="5" id="KW-1185">Reference proteome</keyword>
<dbReference type="GO" id="GO:0042602">
    <property type="term" value="F:riboflavin reductase (NADPH) activity"/>
    <property type="evidence" value="ECO:0007669"/>
    <property type="project" value="TreeGrafter"/>
</dbReference>
<dbReference type="InterPro" id="IPR050268">
    <property type="entry name" value="NADH-dep_flavin_reductase"/>
</dbReference>
<comment type="similarity">
    <text evidence="1">Belongs to the non-flavoprotein flavin reductase family.</text>
</comment>
<dbReference type="EMBL" id="WIXK01000014">
    <property type="protein sequence ID" value="MQY44349.1"/>
    <property type="molecule type" value="Genomic_DNA"/>
</dbReference>
<evidence type="ECO:0000256" key="2">
    <source>
        <dbReference type="ARBA" id="ARBA00023002"/>
    </source>
</evidence>
<dbReference type="RefSeq" id="WP_153549242.1">
    <property type="nucleotide sequence ID" value="NZ_WIXK01000014.1"/>
</dbReference>
<name>A0A844AP03_9RHOB</name>
<dbReference type="SUPFAM" id="SSF50475">
    <property type="entry name" value="FMN-binding split barrel"/>
    <property type="match status" value="1"/>
</dbReference>
<reference evidence="4 5" key="1">
    <citation type="submission" date="2019-10" db="EMBL/GenBank/DDBJ databases">
        <title>Epibacterium sp. nov., isolated from seawater.</title>
        <authorList>
            <person name="Zhang X."/>
            <person name="Li N."/>
        </authorList>
    </citation>
    <scope>NUCLEOTIDE SEQUENCE [LARGE SCALE GENOMIC DNA]</scope>
    <source>
        <strain evidence="4 5">SM1969</strain>
    </source>
</reference>
<dbReference type="PANTHER" id="PTHR30466:SF11">
    <property type="entry name" value="FLAVIN-DEPENDENT MONOOXYGENASE, REDUCTASE SUBUNIT HSAB"/>
    <property type="match status" value="1"/>
</dbReference>
<sequence>MLQFTPNAENARLLRDAFGRFATGVTIITASHEGKAIGITANSFSSVSMDPALVLWSGSREAGRFGYFEAADHFAIHILGADQCDLCWQVAKDAKALQGMDLAQNSEGVPLIDGALARFECSSYATYDGGDHAIFVGKVLRASLRDDGEALAFFKGQQGRFVQEG</sequence>
<dbReference type="InterPro" id="IPR012349">
    <property type="entry name" value="Split_barrel_FMN-bd"/>
</dbReference>
<dbReference type="SMART" id="SM00903">
    <property type="entry name" value="Flavin_Reduct"/>
    <property type="match status" value="1"/>
</dbReference>
<protein>
    <submittedName>
        <fullName evidence="4">Flavin reductase</fullName>
    </submittedName>
</protein>
<dbReference type="InterPro" id="IPR002563">
    <property type="entry name" value="Flavin_Rdtase-like_dom"/>
</dbReference>
<dbReference type="PANTHER" id="PTHR30466">
    <property type="entry name" value="FLAVIN REDUCTASE"/>
    <property type="match status" value="1"/>
</dbReference>
<dbReference type="Pfam" id="PF01613">
    <property type="entry name" value="Flavin_Reduct"/>
    <property type="match status" value="1"/>
</dbReference>
<comment type="caution">
    <text evidence="4">The sequence shown here is derived from an EMBL/GenBank/DDBJ whole genome shotgun (WGS) entry which is preliminary data.</text>
</comment>
<feature type="domain" description="Flavin reductase like" evidence="3">
    <location>
        <begin position="18"/>
        <end position="160"/>
    </location>
</feature>
<dbReference type="AlphaFoldDB" id="A0A844AP03"/>
<gene>
    <name evidence="4" type="ORF">GG681_17020</name>
</gene>
<proteinExistence type="inferred from homology"/>
<keyword evidence="2" id="KW-0560">Oxidoreductase</keyword>
<dbReference type="Proteomes" id="UP000436694">
    <property type="component" value="Unassembled WGS sequence"/>
</dbReference>
<accession>A0A844AP03</accession>
<organism evidence="4 5">
    <name type="scientific">Tritonibacter aquimaris</name>
    <dbReference type="NCBI Taxonomy" id="2663379"/>
    <lineage>
        <taxon>Bacteria</taxon>
        <taxon>Pseudomonadati</taxon>
        <taxon>Pseudomonadota</taxon>
        <taxon>Alphaproteobacteria</taxon>
        <taxon>Rhodobacterales</taxon>
        <taxon>Paracoccaceae</taxon>
        <taxon>Tritonibacter</taxon>
    </lineage>
</organism>
<evidence type="ECO:0000313" key="5">
    <source>
        <dbReference type="Proteomes" id="UP000436694"/>
    </source>
</evidence>
<dbReference type="Gene3D" id="2.30.110.10">
    <property type="entry name" value="Electron Transport, Fmn-binding Protein, Chain A"/>
    <property type="match status" value="1"/>
</dbReference>
<evidence type="ECO:0000313" key="4">
    <source>
        <dbReference type="EMBL" id="MQY44349.1"/>
    </source>
</evidence>
<evidence type="ECO:0000259" key="3">
    <source>
        <dbReference type="SMART" id="SM00903"/>
    </source>
</evidence>
<evidence type="ECO:0000256" key="1">
    <source>
        <dbReference type="ARBA" id="ARBA00008898"/>
    </source>
</evidence>